<reference evidence="1 2" key="1">
    <citation type="journal article" date="2018" name="Vet. Microbiol.">
        <title>Clonal diversity and geographic distribution of methicillin-resistant Staphylococcus pseudintermedius from Australian animals: Discovery of novel sequence types.</title>
        <authorList>
            <person name="Worthing K.A."/>
            <person name="Abraham S."/>
            <person name="Coombs G.W."/>
            <person name="Pang S."/>
            <person name="Saputra S."/>
            <person name="Jordan D."/>
            <person name="Trott D.J."/>
            <person name="Norris J.M."/>
        </authorList>
    </citation>
    <scope>NUCLEOTIDE SEQUENCE [LARGE SCALE GENOMIC DNA]</scope>
    <source>
        <strain evidence="1 2">ST71 3</strain>
    </source>
</reference>
<dbReference type="EMBL" id="QEIV01000497">
    <property type="protein sequence ID" value="PWZ98816.1"/>
    <property type="molecule type" value="Genomic_DNA"/>
</dbReference>
<protein>
    <submittedName>
        <fullName evidence="1">Uncharacterized protein</fullName>
    </submittedName>
</protein>
<name>A0A317Z9S2_STAPS</name>
<sequence length="104" mass="12078">MQSVNVTQNGSKLTISFQQTSNTTSISKLYVKNEFHSITYPKNGDDLEFEIDLDEVIQVFKQYDRDKAFVVVEENQEILTTQKNLKVFNNFSNVHKLHRYSDGV</sequence>
<evidence type="ECO:0000313" key="2">
    <source>
        <dbReference type="Proteomes" id="UP000246351"/>
    </source>
</evidence>
<proteinExistence type="predicted"/>
<feature type="non-terminal residue" evidence="1">
    <location>
        <position position="104"/>
    </location>
</feature>
<comment type="caution">
    <text evidence="1">The sequence shown here is derived from an EMBL/GenBank/DDBJ whole genome shotgun (WGS) entry which is preliminary data.</text>
</comment>
<gene>
    <name evidence="1" type="ORF">DD924_06030</name>
</gene>
<organism evidence="1 2">
    <name type="scientific">Staphylococcus pseudintermedius</name>
    <dbReference type="NCBI Taxonomy" id="283734"/>
    <lineage>
        <taxon>Bacteria</taxon>
        <taxon>Bacillati</taxon>
        <taxon>Bacillota</taxon>
        <taxon>Bacilli</taxon>
        <taxon>Bacillales</taxon>
        <taxon>Staphylococcaceae</taxon>
        <taxon>Staphylococcus</taxon>
        <taxon>Staphylococcus intermedius group</taxon>
    </lineage>
</organism>
<dbReference type="AlphaFoldDB" id="A0A317Z9S2"/>
<evidence type="ECO:0000313" key="1">
    <source>
        <dbReference type="EMBL" id="PWZ98816.1"/>
    </source>
</evidence>
<accession>A0A317Z9S2</accession>
<dbReference type="Proteomes" id="UP000246351">
    <property type="component" value="Unassembled WGS sequence"/>
</dbReference>